<dbReference type="EMBL" id="DQ530213">
    <property type="protein sequence ID" value="ABF67507.1"/>
    <property type="molecule type" value="mRNA"/>
</dbReference>
<dbReference type="GO" id="GO:0005212">
    <property type="term" value="F:structural constituent of eye lens"/>
    <property type="evidence" value="ECO:0007669"/>
    <property type="project" value="UniProtKB-KW"/>
</dbReference>
<dbReference type="GO" id="GO:0006749">
    <property type="term" value="P:glutathione metabolic process"/>
    <property type="evidence" value="ECO:0007669"/>
    <property type="project" value="TreeGrafter"/>
</dbReference>
<dbReference type="CDD" id="cd03039">
    <property type="entry name" value="GST_N_Sigma_like"/>
    <property type="match status" value="1"/>
</dbReference>
<dbReference type="PANTHER" id="PTHR11571">
    <property type="entry name" value="GLUTATHIONE S-TRANSFERASE"/>
    <property type="match status" value="1"/>
</dbReference>
<name>Q19BK1_HALDI</name>
<dbReference type="AlphaFoldDB" id="Q19BK1"/>
<dbReference type="Gene3D" id="3.40.30.10">
    <property type="entry name" value="Glutaredoxin"/>
    <property type="match status" value="1"/>
</dbReference>
<dbReference type="InterPro" id="IPR004046">
    <property type="entry name" value="GST_C"/>
</dbReference>
<dbReference type="SFLD" id="SFLDS00019">
    <property type="entry name" value="Glutathione_Transferase_(cytos"/>
    <property type="match status" value="1"/>
</dbReference>
<evidence type="ECO:0000256" key="3">
    <source>
        <dbReference type="ARBA" id="ARBA00049616"/>
    </source>
</evidence>
<keyword evidence="6" id="KW-0808">Transferase</keyword>
<dbReference type="FunFam" id="3.40.30.10:FF:000035">
    <property type="entry name" value="hematopoietic prostaglandin D synthase"/>
    <property type="match status" value="1"/>
</dbReference>
<dbReference type="InterPro" id="IPR036249">
    <property type="entry name" value="Thioredoxin-like_sf"/>
</dbReference>
<accession>Q19BK1</accession>
<evidence type="ECO:0000256" key="1">
    <source>
        <dbReference type="ARBA" id="ARBA00007409"/>
    </source>
</evidence>
<reference evidence="6" key="1">
    <citation type="submission" date="2006-05" db="EMBL/GenBank/DDBJ databases">
        <title>Molecular cloning of antioxidant enzyme genes in abalone, Haliotis discus discus.</title>
        <authorList>
            <person name="Nam Y.K."/>
            <person name="Kim K.Y."/>
            <person name="Lee S.Y."/>
            <person name="Cho Y.S."/>
        </authorList>
    </citation>
    <scope>NUCLEOTIDE SEQUENCE</scope>
    <source>
        <tissue evidence="6">Digestive tract</tissue>
    </source>
</reference>
<dbReference type="SFLD" id="SFLDG01205">
    <property type="entry name" value="AMPS.1"/>
    <property type="match status" value="1"/>
</dbReference>
<dbReference type="PROSITE" id="PS50404">
    <property type="entry name" value="GST_NTER"/>
    <property type="match status" value="1"/>
</dbReference>
<dbReference type="PROSITE" id="PS50405">
    <property type="entry name" value="GST_CTER"/>
    <property type="match status" value="1"/>
</dbReference>
<comment type="similarity">
    <text evidence="1">Belongs to the GST superfamily.</text>
</comment>
<dbReference type="Gene3D" id="1.20.1050.10">
    <property type="match status" value="1"/>
</dbReference>
<evidence type="ECO:0000259" key="5">
    <source>
        <dbReference type="PROSITE" id="PS50405"/>
    </source>
</evidence>
<evidence type="ECO:0000256" key="2">
    <source>
        <dbReference type="ARBA" id="ARBA00022613"/>
    </source>
</evidence>
<dbReference type="CDD" id="cd03192">
    <property type="entry name" value="GST_C_Sigma_like"/>
    <property type="match status" value="1"/>
</dbReference>
<dbReference type="SFLD" id="SFLDG00363">
    <property type="entry name" value="AMPS_(cytGST):_Alpha-__Mu-__Pi"/>
    <property type="match status" value="1"/>
</dbReference>
<dbReference type="InterPro" id="IPR050213">
    <property type="entry name" value="GST_superfamily"/>
</dbReference>
<feature type="domain" description="GST C-terminal" evidence="5">
    <location>
        <begin position="81"/>
        <end position="204"/>
    </location>
</feature>
<dbReference type="InterPro" id="IPR040079">
    <property type="entry name" value="Glutathione_S-Trfase"/>
</dbReference>
<dbReference type="Pfam" id="PF02798">
    <property type="entry name" value="GST_N"/>
    <property type="match status" value="1"/>
</dbReference>
<evidence type="ECO:0000313" key="6">
    <source>
        <dbReference type="EMBL" id="ABF67507.1"/>
    </source>
</evidence>
<protein>
    <submittedName>
        <fullName evidence="6">Glutathione-S-transferase isoform 2</fullName>
    </submittedName>
</protein>
<dbReference type="InterPro" id="IPR004045">
    <property type="entry name" value="Glutathione_S-Trfase_N"/>
</dbReference>
<dbReference type="FunFam" id="1.20.1050.10:FF:000030">
    <property type="entry name" value="Glutathione S-transferase S1"/>
    <property type="match status" value="1"/>
</dbReference>
<keyword evidence="2" id="KW-0273">Eye lens protein</keyword>
<dbReference type="GO" id="GO:0004364">
    <property type="term" value="F:glutathione transferase activity"/>
    <property type="evidence" value="ECO:0007669"/>
    <property type="project" value="TreeGrafter"/>
</dbReference>
<sequence length="226" mass="25893">MSQYKLIYLDFRGRGELSRLLFALAGQEYEDVRFKREDWPAVKDKYIFGRIPVLEVDGKQYGQSMAIASFLAKRFGFHGSTDVEVLEVDQVLGIVGDIRAALVRAFLERDEGRKAEIVTENKETNIPRFLGFLETVLKNNNTGYYVGDKLAYADVAAFDDLFAARIEESLMERFPLVKANSEKVKADEKLPSGWPNDRRHKYEGEPRSLEIEQLCLLYIYCKSGNL</sequence>
<dbReference type="Pfam" id="PF14497">
    <property type="entry name" value="GST_C_3"/>
    <property type="match status" value="1"/>
</dbReference>
<dbReference type="InterPro" id="IPR010987">
    <property type="entry name" value="Glutathione-S-Trfase_C-like"/>
</dbReference>
<organism evidence="6">
    <name type="scientific">Haliotis discus discus</name>
    <name type="common">disc abalone</name>
    <dbReference type="NCBI Taxonomy" id="91233"/>
    <lineage>
        <taxon>Eukaryota</taxon>
        <taxon>Metazoa</taxon>
        <taxon>Spiralia</taxon>
        <taxon>Lophotrochozoa</taxon>
        <taxon>Mollusca</taxon>
        <taxon>Gastropoda</taxon>
        <taxon>Vetigastropoda</taxon>
        <taxon>Lepetellida</taxon>
        <taxon>Haliotoidea</taxon>
        <taxon>Haliotidae</taxon>
        <taxon>Haliotis</taxon>
    </lineage>
</organism>
<dbReference type="SUPFAM" id="SSF52833">
    <property type="entry name" value="Thioredoxin-like"/>
    <property type="match status" value="1"/>
</dbReference>
<evidence type="ECO:0000259" key="4">
    <source>
        <dbReference type="PROSITE" id="PS50404"/>
    </source>
</evidence>
<dbReference type="PANTHER" id="PTHR11571:SF150">
    <property type="entry name" value="GLUTATHIONE S-TRANSFERASE"/>
    <property type="match status" value="1"/>
</dbReference>
<dbReference type="InterPro" id="IPR036282">
    <property type="entry name" value="Glutathione-S-Trfase_C_sf"/>
</dbReference>
<proteinExistence type="evidence at transcript level"/>
<comment type="function">
    <text evidence="3">S-crystallins are structural components of squids and octopi eye lens. Contains relatively little if any GST activity.</text>
</comment>
<dbReference type="SUPFAM" id="SSF47616">
    <property type="entry name" value="GST C-terminal domain-like"/>
    <property type="match status" value="1"/>
</dbReference>
<feature type="domain" description="GST N-terminal" evidence="4">
    <location>
        <begin position="2"/>
        <end position="79"/>
    </location>
</feature>